<gene>
    <name evidence="1" type="ORF">BDV96DRAFT_159898</name>
</gene>
<protein>
    <submittedName>
        <fullName evidence="1">Uncharacterized protein</fullName>
    </submittedName>
</protein>
<reference evidence="1" key="1">
    <citation type="journal article" date="2020" name="Stud. Mycol.">
        <title>101 Dothideomycetes genomes: a test case for predicting lifestyles and emergence of pathogens.</title>
        <authorList>
            <person name="Haridas S."/>
            <person name="Albert R."/>
            <person name="Binder M."/>
            <person name="Bloem J."/>
            <person name="Labutti K."/>
            <person name="Salamov A."/>
            <person name="Andreopoulos B."/>
            <person name="Baker S."/>
            <person name="Barry K."/>
            <person name="Bills G."/>
            <person name="Bluhm B."/>
            <person name="Cannon C."/>
            <person name="Castanera R."/>
            <person name="Culley D."/>
            <person name="Daum C."/>
            <person name="Ezra D."/>
            <person name="Gonzalez J."/>
            <person name="Henrissat B."/>
            <person name="Kuo A."/>
            <person name="Liang C."/>
            <person name="Lipzen A."/>
            <person name="Lutzoni F."/>
            <person name="Magnuson J."/>
            <person name="Mondo S."/>
            <person name="Nolan M."/>
            <person name="Ohm R."/>
            <person name="Pangilinan J."/>
            <person name="Park H.-J."/>
            <person name="Ramirez L."/>
            <person name="Alfaro M."/>
            <person name="Sun H."/>
            <person name="Tritt A."/>
            <person name="Yoshinaga Y."/>
            <person name="Zwiers L.-H."/>
            <person name="Turgeon B."/>
            <person name="Goodwin S."/>
            <person name="Spatafora J."/>
            <person name="Crous P."/>
            <person name="Grigoriev I."/>
        </authorList>
    </citation>
    <scope>NUCLEOTIDE SEQUENCE</scope>
    <source>
        <strain evidence="1">CBS 627.86</strain>
    </source>
</reference>
<dbReference type="Proteomes" id="UP000799770">
    <property type="component" value="Unassembled WGS sequence"/>
</dbReference>
<accession>A0A6A5YZZ2</accession>
<evidence type="ECO:0000313" key="2">
    <source>
        <dbReference type="Proteomes" id="UP000799770"/>
    </source>
</evidence>
<name>A0A6A5YZZ2_9PLEO</name>
<dbReference type="AlphaFoldDB" id="A0A6A5YZZ2"/>
<organism evidence="1 2">
    <name type="scientific">Lophiotrema nucula</name>
    <dbReference type="NCBI Taxonomy" id="690887"/>
    <lineage>
        <taxon>Eukaryota</taxon>
        <taxon>Fungi</taxon>
        <taxon>Dikarya</taxon>
        <taxon>Ascomycota</taxon>
        <taxon>Pezizomycotina</taxon>
        <taxon>Dothideomycetes</taxon>
        <taxon>Pleosporomycetidae</taxon>
        <taxon>Pleosporales</taxon>
        <taxon>Lophiotremataceae</taxon>
        <taxon>Lophiotrema</taxon>
    </lineage>
</organism>
<evidence type="ECO:0000313" key="1">
    <source>
        <dbReference type="EMBL" id="KAF2112374.1"/>
    </source>
</evidence>
<proteinExistence type="predicted"/>
<sequence length="200" mass="23188">MSTLSSPITIALNSFNLSFLLVSPVQTPSYCCVILYNMPRYGCILPYPLYFRSPRMAEEELIDYLYYADHKKCEARLTILSVAGPILTRRRTSPSYPSPSPLNLNGLRSHNIHRCCRSEWWRQMSSRTARRDAEALKDRINRKKDERLSWPLDQGREGSDQLIPIVPIQVNPRRSAIQHTAMFQIFTRSFVQLRLPATTR</sequence>
<keyword evidence="2" id="KW-1185">Reference proteome</keyword>
<dbReference type="EMBL" id="ML977331">
    <property type="protein sequence ID" value="KAF2112374.1"/>
    <property type="molecule type" value="Genomic_DNA"/>
</dbReference>